<evidence type="ECO:0000313" key="1">
    <source>
        <dbReference type="EMBL" id="GAF78158.1"/>
    </source>
</evidence>
<sequence length="44" mass="5434">MKNTRKRTRTTVAKVTKAQIEAFEREYYERYNSGIPQWQAEYYK</sequence>
<gene>
    <name evidence="1" type="ORF">S01H1_16016</name>
</gene>
<comment type="caution">
    <text evidence="1">The sequence shown here is derived from an EMBL/GenBank/DDBJ whole genome shotgun (WGS) entry which is preliminary data.</text>
</comment>
<name>X0SAS5_9ZZZZ</name>
<dbReference type="AlphaFoldDB" id="X0SAS5"/>
<proteinExistence type="predicted"/>
<dbReference type="EMBL" id="BARS01008393">
    <property type="protein sequence ID" value="GAF78158.1"/>
    <property type="molecule type" value="Genomic_DNA"/>
</dbReference>
<reference evidence="1" key="1">
    <citation type="journal article" date="2014" name="Front. Microbiol.">
        <title>High frequency of phylogenetically diverse reductive dehalogenase-homologous genes in deep subseafloor sedimentary metagenomes.</title>
        <authorList>
            <person name="Kawai M."/>
            <person name="Futagami T."/>
            <person name="Toyoda A."/>
            <person name="Takaki Y."/>
            <person name="Nishi S."/>
            <person name="Hori S."/>
            <person name="Arai W."/>
            <person name="Tsubouchi T."/>
            <person name="Morono Y."/>
            <person name="Uchiyama I."/>
            <person name="Ito T."/>
            <person name="Fujiyama A."/>
            <person name="Inagaki F."/>
            <person name="Takami H."/>
        </authorList>
    </citation>
    <scope>NUCLEOTIDE SEQUENCE</scope>
    <source>
        <strain evidence="1">Expedition CK06-06</strain>
    </source>
</reference>
<organism evidence="1">
    <name type="scientific">marine sediment metagenome</name>
    <dbReference type="NCBI Taxonomy" id="412755"/>
    <lineage>
        <taxon>unclassified sequences</taxon>
        <taxon>metagenomes</taxon>
        <taxon>ecological metagenomes</taxon>
    </lineage>
</organism>
<accession>X0SAS5</accession>
<protein>
    <submittedName>
        <fullName evidence="1">Uncharacterized protein</fullName>
    </submittedName>
</protein>